<dbReference type="AlphaFoldDB" id="A0A0C3EGD4"/>
<dbReference type="InParanoid" id="A0A0C3EGD4"/>
<reference evidence="2" key="2">
    <citation type="submission" date="2015-01" db="EMBL/GenBank/DDBJ databases">
        <title>Evolutionary Origins and Diversification of the Mycorrhizal Mutualists.</title>
        <authorList>
            <consortium name="DOE Joint Genome Institute"/>
            <consortium name="Mycorrhizal Genomics Consortium"/>
            <person name="Kohler A."/>
            <person name="Kuo A."/>
            <person name="Nagy L.G."/>
            <person name="Floudas D."/>
            <person name="Copeland A."/>
            <person name="Barry K.W."/>
            <person name="Cichocki N."/>
            <person name="Veneault-Fourrey C."/>
            <person name="LaButti K."/>
            <person name="Lindquist E.A."/>
            <person name="Lipzen A."/>
            <person name="Lundell T."/>
            <person name="Morin E."/>
            <person name="Murat C."/>
            <person name="Riley R."/>
            <person name="Ohm R."/>
            <person name="Sun H."/>
            <person name="Tunlid A."/>
            <person name="Henrissat B."/>
            <person name="Grigoriev I.V."/>
            <person name="Hibbett D.S."/>
            <person name="Martin F."/>
        </authorList>
    </citation>
    <scope>NUCLEOTIDE SEQUENCE [LARGE SCALE GENOMIC DNA]</scope>
    <source>
        <strain evidence="2">Foug A</strain>
    </source>
</reference>
<dbReference type="Proteomes" id="UP000053989">
    <property type="component" value="Unassembled WGS sequence"/>
</dbReference>
<name>A0A0C3EGD4_9AGAM</name>
<protein>
    <submittedName>
        <fullName evidence="1">Uncharacterized protein</fullName>
    </submittedName>
</protein>
<accession>A0A0C3EGD4</accession>
<proteinExistence type="predicted"/>
<sequence length="136" mass="15877">MDVWGLTQQELYNTVPHCRVCLEDGPSFGLHKEAKISRSYVVPGSMLVTTSEARQCRQEIQWWAAFPLPFPHSMYHKKDVLHHEHERKEDDSVVSVIDHLTQGRLFVKQGFCRRRRHFESLSPPKIESPNLPEFPV</sequence>
<dbReference type="HOGENOM" id="CLU_1876638_0_0_1"/>
<evidence type="ECO:0000313" key="1">
    <source>
        <dbReference type="EMBL" id="KIM66976.1"/>
    </source>
</evidence>
<evidence type="ECO:0000313" key="2">
    <source>
        <dbReference type="Proteomes" id="UP000053989"/>
    </source>
</evidence>
<keyword evidence="2" id="KW-1185">Reference proteome</keyword>
<organism evidence="1 2">
    <name type="scientific">Scleroderma citrinum Foug A</name>
    <dbReference type="NCBI Taxonomy" id="1036808"/>
    <lineage>
        <taxon>Eukaryota</taxon>
        <taxon>Fungi</taxon>
        <taxon>Dikarya</taxon>
        <taxon>Basidiomycota</taxon>
        <taxon>Agaricomycotina</taxon>
        <taxon>Agaricomycetes</taxon>
        <taxon>Agaricomycetidae</taxon>
        <taxon>Boletales</taxon>
        <taxon>Sclerodermatineae</taxon>
        <taxon>Sclerodermataceae</taxon>
        <taxon>Scleroderma</taxon>
    </lineage>
</organism>
<gene>
    <name evidence="1" type="ORF">SCLCIDRAFT_1210436</name>
</gene>
<reference evidence="1 2" key="1">
    <citation type="submission" date="2014-04" db="EMBL/GenBank/DDBJ databases">
        <authorList>
            <consortium name="DOE Joint Genome Institute"/>
            <person name="Kuo A."/>
            <person name="Kohler A."/>
            <person name="Nagy L.G."/>
            <person name="Floudas D."/>
            <person name="Copeland A."/>
            <person name="Barry K.W."/>
            <person name="Cichocki N."/>
            <person name="Veneault-Fourrey C."/>
            <person name="LaButti K."/>
            <person name="Lindquist E.A."/>
            <person name="Lipzen A."/>
            <person name="Lundell T."/>
            <person name="Morin E."/>
            <person name="Murat C."/>
            <person name="Sun H."/>
            <person name="Tunlid A."/>
            <person name="Henrissat B."/>
            <person name="Grigoriev I.V."/>
            <person name="Hibbett D.S."/>
            <person name="Martin F."/>
            <person name="Nordberg H.P."/>
            <person name="Cantor M.N."/>
            <person name="Hua S.X."/>
        </authorList>
    </citation>
    <scope>NUCLEOTIDE SEQUENCE [LARGE SCALE GENOMIC DNA]</scope>
    <source>
        <strain evidence="1 2">Foug A</strain>
    </source>
</reference>
<dbReference type="EMBL" id="KN822014">
    <property type="protein sequence ID" value="KIM66976.1"/>
    <property type="molecule type" value="Genomic_DNA"/>
</dbReference>